<feature type="compositionally biased region" description="Basic and acidic residues" evidence="1">
    <location>
        <begin position="216"/>
        <end position="225"/>
    </location>
</feature>
<gene>
    <name evidence="3" type="ORF">Tci_010304</name>
</gene>
<organism evidence="3">
    <name type="scientific">Tanacetum cinerariifolium</name>
    <name type="common">Dalmatian daisy</name>
    <name type="synonym">Chrysanthemum cinerariifolium</name>
    <dbReference type="NCBI Taxonomy" id="118510"/>
    <lineage>
        <taxon>Eukaryota</taxon>
        <taxon>Viridiplantae</taxon>
        <taxon>Streptophyta</taxon>
        <taxon>Embryophyta</taxon>
        <taxon>Tracheophyta</taxon>
        <taxon>Spermatophyta</taxon>
        <taxon>Magnoliopsida</taxon>
        <taxon>eudicotyledons</taxon>
        <taxon>Gunneridae</taxon>
        <taxon>Pentapetalae</taxon>
        <taxon>asterids</taxon>
        <taxon>campanulids</taxon>
        <taxon>Asterales</taxon>
        <taxon>Asteraceae</taxon>
        <taxon>Asteroideae</taxon>
        <taxon>Anthemideae</taxon>
        <taxon>Anthemidinae</taxon>
        <taxon>Tanacetum</taxon>
    </lineage>
</organism>
<keyword evidence="3" id="KW-0695">RNA-directed DNA polymerase</keyword>
<feature type="region of interest" description="Disordered" evidence="1">
    <location>
        <begin position="175"/>
        <end position="196"/>
    </location>
</feature>
<dbReference type="AlphaFoldDB" id="A0A6L2JMZ8"/>
<dbReference type="PANTHER" id="PTHR33116:SF79">
    <property type="entry name" value="REVERSE TRANSCRIPTASE DOMAIN, ZINC FINGER, CCHC-TYPE-RELATED"/>
    <property type="match status" value="1"/>
</dbReference>
<dbReference type="Pfam" id="PF13966">
    <property type="entry name" value="zf-RVT"/>
    <property type="match status" value="1"/>
</dbReference>
<evidence type="ECO:0000256" key="1">
    <source>
        <dbReference type="SAM" id="MobiDB-lite"/>
    </source>
</evidence>
<keyword evidence="3" id="KW-0808">Transferase</keyword>
<dbReference type="GO" id="GO:0003964">
    <property type="term" value="F:RNA-directed DNA polymerase activity"/>
    <property type="evidence" value="ECO:0007669"/>
    <property type="project" value="UniProtKB-KW"/>
</dbReference>
<dbReference type="PANTHER" id="PTHR33116">
    <property type="entry name" value="REVERSE TRANSCRIPTASE ZINC-BINDING DOMAIN-CONTAINING PROTEIN-RELATED-RELATED"/>
    <property type="match status" value="1"/>
</dbReference>
<evidence type="ECO:0000259" key="2">
    <source>
        <dbReference type="Pfam" id="PF13966"/>
    </source>
</evidence>
<feature type="domain" description="Reverse transcriptase zinc-binding" evidence="2">
    <location>
        <begin position="775"/>
        <end position="847"/>
    </location>
</feature>
<accession>A0A6L2JMZ8</accession>
<name>A0A6L2JMZ8_TANCI</name>
<evidence type="ECO:0000313" key="3">
    <source>
        <dbReference type="EMBL" id="GEU38326.1"/>
    </source>
</evidence>
<proteinExistence type="predicted"/>
<feature type="region of interest" description="Disordered" evidence="1">
    <location>
        <begin position="210"/>
        <end position="247"/>
    </location>
</feature>
<protein>
    <submittedName>
        <fullName evidence="3">RNA-directed DNA polymerase, eukaryota</fullName>
    </submittedName>
</protein>
<comment type="caution">
    <text evidence="3">The sequence shown here is derived from an EMBL/GenBank/DDBJ whole genome shotgun (WGS) entry which is preliminary data.</text>
</comment>
<dbReference type="InterPro" id="IPR026960">
    <property type="entry name" value="RVT-Znf"/>
</dbReference>
<reference evidence="3" key="1">
    <citation type="journal article" date="2019" name="Sci. Rep.">
        <title>Draft genome of Tanacetum cinerariifolium, the natural source of mosquito coil.</title>
        <authorList>
            <person name="Yamashiro T."/>
            <person name="Shiraishi A."/>
            <person name="Satake H."/>
            <person name="Nakayama K."/>
        </authorList>
    </citation>
    <scope>NUCLEOTIDE SEQUENCE</scope>
</reference>
<dbReference type="EMBL" id="BKCJ010001039">
    <property type="protein sequence ID" value="GEU38326.1"/>
    <property type="molecule type" value="Genomic_DNA"/>
</dbReference>
<sequence length="950" mass="107788">MSFSKRPGKNTPQCYTKPLDSLKNWNNCFFWVDERVFPAVVDWRTNASKDGMPTNGTYSVEDVRALDTHRTPIQKQPEMLVCMVGISRRYYLGDEVYPTFHYDDDQEINLFSLIRAPNPTKVKTGSRPHAPHEVLLLTLTAPRVIEMDEPAIATDSSGVPSTIERSPLDFAHEAEASGRGTAAPEMPPPEDVPTTTALGADQAVETVAVEPPAAQESHKRGHEGTDANAPPKSLRGDHADLRPSGVPADVSDPDLFAFADAPLPHPADVAQVIKALHGYDGKIGQKMKSCYPSLRLDIIHEVEMFKSRGIDLIDVALKLSHLGLDVSFRRPPRGGVEIQQFEHMKEKVEGCILADMMDRWFWALKGSGEFTIMSIRKLIDDFMLPKVSSKTRWIKAVPIKVNVHAWKVKLDGLPTRLNISRRDDRNGMVRFKKKMQFLKKEIWVWVMDQKQKQSGRIKEIKFKLSDIDKLLDQGGVNDAILLSRMDLLKQMQDIKSSDARDCMQKAKIQWAIEGDENSKFFHGINNRKRANLAIKGVMVDDEWMDDPSRVAKLENPITRDEIRNAVWACGENKSPGLDGFTFEFFQLLMRGTGIKIDSSLTISHLFYADDAMLIGEWSNANLTGVGTSNDTITAAALNLGCSVMKTPFKYLRVMVGGNSSTIKAWDGTIGKLKARLSNWKLKTLSIGGRLTLLKSILGSTPVYNMSLYKVPKSVLHLMESIRRNFFNGIQGDERKITWVKWSKGSVALSLRRTMGLGPAWEKSLSVKDLRNLLDESFLPKDSTTTRWVKSIPIKINVFAWKVYLDRLPTRLNLIRRDVQVPSLSCPVCNAAYEDMSHLLFSCDLANDVVRFVCRWWNLTWSPLGSYSEWLSWFNSIRLCSRIKGMLEGVFYVTWWCLWNFRNQLLFATQNPRKDVIFDDIVSRSFTWCRTRCNRTFSWDSLLQHPYLISL</sequence>
<keyword evidence="3" id="KW-0548">Nucleotidyltransferase</keyword>